<accession>A0A1I1APC1</accession>
<dbReference type="EMBL" id="FOKK01000009">
    <property type="protein sequence ID" value="SFB39807.1"/>
    <property type="molecule type" value="Genomic_DNA"/>
</dbReference>
<dbReference type="InterPro" id="IPR046233">
    <property type="entry name" value="DUF6266"/>
</dbReference>
<evidence type="ECO:0000313" key="2">
    <source>
        <dbReference type="Proteomes" id="UP000198790"/>
    </source>
</evidence>
<gene>
    <name evidence="1" type="ORF">SAMN04489723_10913</name>
</gene>
<dbReference type="Pfam" id="PF19781">
    <property type="entry name" value="DUF6266"/>
    <property type="match status" value="1"/>
</dbReference>
<reference evidence="1 2" key="1">
    <citation type="submission" date="2016-10" db="EMBL/GenBank/DDBJ databases">
        <authorList>
            <person name="de Groot N.N."/>
        </authorList>
    </citation>
    <scope>NUCLEOTIDE SEQUENCE [LARGE SCALE GENOMIC DNA]</scope>
    <source>
        <strain evidence="1 2">DSM 23399</strain>
    </source>
</reference>
<dbReference type="STRING" id="237018.SAMN04489723_10913"/>
<keyword evidence="2" id="KW-1185">Reference proteome</keyword>
<dbReference type="Proteomes" id="UP000198790">
    <property type="component" value="Unassembled WGS sequence"/>
</dbReference>
<organism evidence="1 2">
    <name type="scientific">Algoriphagus aquimarinus</name>
    <dbReference type="NCBI Taxonomy" id="237018"/>
    <lineage>
        <taxon>Bacteria</taxon>
        <taxon>Pseudomonadati</taxon>
        <taxon>Bacteroidota</taxon>
        <taxon>Cytophagia</taxon>
        <taxon>Cytophagales</taxon>
        <taxon>Cyclobacteriaceae</taxon>
        <taxon>Algoriphagus</taxon>
    </lineage>
</organism>
<dbReference type="AlphaFoldDB" id="A0A1I1APC1"/>
<proteinExistence type="predicted"/>
<evidence type="ECO:0000313" key="1">
    <source>
        <dbReference type="EMBL" id="SFB39807.1"/>
    </source>
</evidence>
<dbReference type="RefSeq" id="WP_092897982.1">
    <property type="nucleotide sequence ID" value="NZ_FOKK01000009.1"/>
</dbReference>
<protein>
    <submittedName>
        <fullName evidence="1">Uncharacterized protein</fullName>
    </submittedName>
</protein>
<name>A0A1I1APC1_9BACT</name>
<sequence>MAIIEKSIFGKISGKLGNMLVYERKGKTVIKSFPAKSSRPPSAKQLYHRAAFKVGQKFLTPLRAELEFGFAKSNPVQSQGISRALSVVLKTAILNEEGRPVLYPEKVKISEGDLLGLESPTAEWVDGNLLQVSWFPNAFLGHAKEADRLVLVAYDPETGRKLSVLKGNYRKSGLQQIHFPWSGDLQGRFYIYLSFFAEVSGRMEFSNSLCLGRV</sequence>
<dbReference type="OrthoDB" id="821958at2"/>